<proteinExistence type="predicted"/>
<dbReference type="AlphaFoldDB" id="A0A124R7X1"/>
<organism evidence="1 2">
    <name type="scientific">Burkholderia ubonensis</name>
    <dbReference type="NCBI Taxonomy" id="101571"/>
    <lineage>
        <taxon>Bacteria</taxon>
        <taxon>Pseudomonadati</taxon>
        <taxon>Pseudomonadota</taxon>
        <taxon>Betaproteobacteria</taxon>
        <taxon>Burkholderiales</taxon>
        <taxon>Burkholderiaceae</taxon>
        <taxon>Burkholderia</taxon>
        <taxon>Burkholderia cepacia complex</taxon>
    </lineage>
</organism>
<accession>A0A124R7X1</accession>
<comment type="caution">
    <text evidence="1">The sequence shown here is derived from an EMBL/GenBank/DDBJ whole genome shotgun (WGS) entry which is preliminary data.</text>
</comment>
<evidence type="ECO:0000313" key="1">
    <source>
        <dbReference type="EMBL" id="KVG56434.1"/>
    </source>
</evidence>
<dbReference type="EMBL" id="LOXM01000255">
    <property type="protein sequence ID" value="KVG56434.1"/>
    <property type="molecule type" value="Genomic_DNA"/>
</dbReference>
<reference evidence="1 2" key="1">
    <citation type="submission" date="2015-11" db="EMBL/GenBank/DDBJ databases">
        <title>Expanding the genomic diversity of Burkholderia species for the development of highly accurate diagnostics.</title>
        <authorList>
            <person name="Sahl J."/>
            <person name="Keim P."/>
            <person name="Wagner D."/>
        </authorList>
    </citation>
    <scope>NUCLEOTIDE SEQUENCE [LARGE SCALE GENOMIC DNA]</scope>
    <source>
        <strain evidence="1 2">MSMB2036</strain>
    </source>
</reference>
<gene>
    <name evidence="1" type="ORF">WJ33_37040</name>
</gene>
<dbReference type="Proteomes" id="UP000064029">
    <property type="component" value="Unassembled WGS sequence"/>
</dbReference>
<name>A0A124R7X1_9BURK</name>
<dbReference type="OrthoDB" id="9011013at2"/>
<protein>
    <submittedName>
        <fullName evidence="1">Uncharacterized protein</fullName>
    </submittedName>
</protein>
<dbReference type="RefSeq" id="WP_059758093.1">
    <property type="nucleotide sequence ID" value="NZ_CP013414.1"/>
</dbReference>
<evidence type="ECO:0000313" key="2">
    <source>
        <dbReference type="Proteomes" id="UP000064029"/>
    </source>
</evidence>
<sequence>MNCKAGDLAYITKGANAGCVVEVVELDGVLSDMEGEPFWMVLSRSPVVCTDFWGRDVWATDFSVRDSWLRPISGVPVTDDISDEVIA</sequence>